<keyword evidence="3" id="KW-1185">Reference proteome</keyword>
<dbReference type="OrthoDB" id="2504686at2759"/>
<dbReference type="VEuPathDB" id="FungiDB:MELLADRAFT_72704"/>
<dbReference type="InParanoid" id="F4RXV5"/>
<evidence type="ECO:0000313" key="2">
    <source>
        <dbReference type="EMBL" id="EGG02833.1"/>
    </source>
</evidence>
<evidence type="ECO:0008006" key="4">
    <source>
        <dbReference type="Google" id="ProtNLM"/>
    </source>
</evidence>
<feature type="transmembrane region" description="Helical" evidence="1">
    <location>
        <begin position="47"/>
        <end position="68"/>
    </location>
</feature>
<gene>
    <name evidence="2" type="ORF">MELLADRAFT_72704</name>
</gene>
<protein>
    <recommendedName>
        <fullName evidence="4">G-protein coupled receptors family 1 profile domain-containing protein</fullName>
    </recommendedName>
</protein>
<proteinExistence type="predicted"/>
<sequence length="398" mass="44802">MSQIIREQTIDFVIHLMKSPDINPYQATADYLVAFLQPRALPSWSPYVQRVVAAAFLVMFLQSAYILYVRSKTKKVYHIGLNAIGLVQLDRANHCGLCYLLYSILAMTEIVWGEIAQSGHLDQGGPNFILGINLMFTIACARVILWLCICHYALVKQRTVSRRMTPVGKLIPTTVTWALNILLGMIVFVSNVSIFISFLLLNLEYRRITQLLSPVIEILRKSASTCALSTCSVNEVVLQILSLTPAYHHIDLVVKYNQLGLDFYIFFCGVLILLYVPFLFLLSKIFTNQTELDHSIRRQQKEVFANTLLEFTIILSILVLDVCARSLIRKGAFMFDPNFWLIVRIGPNVTVAILGNIALFLILYNLRGTTVTPSNPPISFSKLTTGIGSHKSDVDPLP</sequence>
<feature type="transmembrane region" description="Helical" evidence="1">
    <location>
        <begin position="303"/>
        <end position="328"/>
    </location>
</feature>
<dbReference type="Proteomes" id="UP000001072">
    <property type="component" value="Unassembled WGS sequence"/>
</dbReference>
<feature type="transmembrane region" description="Helical" evidence="1">
    <location>
        <begin position="128"/>
        <end position="154"/>
    </location>
</feature>
<keyword evidence="1" id="KW-0472">Membrane</keyword>
<feature type="transmembrane region" description="Helical" evidence="1">
    <location>
        <begin position="263"/>
        <end position="282"/>
    </location>
</feature>
<feature type="transmembrane region" description="Helical" evidence="1">
    <location>
        <begin position="97"/>
        <end position="116"/>
    </location>
</feature>
<dbReference type="KEGG" id="mlr:MELLADRAFT_72704"/>
<organism evidence="3">
    <name type="scientific">Melampsora larici-populina (strain 98AG31 / pathotype 3-4-7)</name>
    <name type="common">Poplar leaf rust fungus</name>
    <dbReference type="NCBI Taxonomy" id="747676"/>
    <lineage>
        <taxon>Eukaryota</taxon>
        <taxon>Fungi</taxon>
        <taxon>Dikarya</taxon>
        <taxon>Basidiomycota</taxon>
        <taxon>Pucciniomycotina</taxon>
        <taxon>Pucciniomycetes</taxon>
        <taxon>Pucciniales</taxon>
        <taxon>Melampsoraceae</taxon>
        <taxon>Melampsora</taxon>
    </lineage>
</organism>
<dbReference type="AlphaFoldDB" id="F4RXV5"/>
<name>F4RXV5_MELLP</name>
<keyword evidence="1" id="KW-0812">Transmembrane</keyword>
<evidence type="ECO:0000313" key="3">
    <source>
        <dbReference type="Proteomes" id="UP000001072"/>
    </source>
</evidence>
<keyword evidence="1" id="KW-1133">Transmembrane helix</keyword>
<dbReference type="RefSeq" id="XP_007413946.1">
    <property type="nucleotide sequence ID" value="XM_007413884.1"/>
</dbReference>
<dbReference type="EMBL" id="GL883128">
    <property type="protein sequence ID" value="EGG02833.1"/>
    <property type="molecule type" value="Genomic_DNA"/>
</dbReference>
<feature type="transmembrane region" description="Helical" evidence="1">
    <location>
        <begin position="175"/>
        <end position="201"/>
    </location>
</feature>
<evidence type="ECO:0000256" key="1">
    <source>
        <dbReference type="SAM" id="Phobius"/>
    </source>
</evidence>
<feature type="transmembrane region" description="Helical" evidence="1">
    <location>
        <begin position="340"/>
        <end position="364"/>
    </location>
</feature>
<dbReference type="GeneID" id="18932167"/>
<accession>F4RXV5</accession>
<dbReference type="HOGENOM" id="CLU_031649_0_0_1"/>
<reference evidence="3" key="1">
    <citation type="journal article" date="2011" name="Proc. Natl. Acad. Sci. U.S.A.">
        <title>Obligate biotrophy features unraveled by the genomic analysis of rust fungi.</title>
        <authorList>
            <person name="Duplessis S."/>
            <person name="Cuomo C.A."/>
            <person name="Lin Y.-C."/>
            <person name="Aerts A."/>
            <person name="Tisserant E."/>
            <person name="Veneault-Fourrey C."/>
            <person name="Joly D.L."/>
            <person name="Hacquard S."/>
            <person name="Amselem J."/>
            <person name="Cantarel B.L."/>
            <person name="Chiu R."/>
            <person name="Coutinho P.M."/>
            <person name="Feau N."/>
            <person name="Field M."/>
            <person name="Frey P."/>
            <person name="Gelhaye E."/>
            <person name="Goldberg J."/>
            <person name="Grabherr M.G."/>
            <person name="Kodira C.D."/>
            <person name="Kohler A."/>
            <person name="Kuees U."/>
            <person name="Lindquist E.A."/>
            <person name="Lucas S.M."/>
            <person name="Mago R."/>
            <person name="Mauceli E."/>
            <person name="Morin E."/>
            <person name="Murat C."/>
            <person name="Pangilinan J.L."/>
            <person name="Park R."/>
            <person name="Pearson M."/>
            <person name="Quesneville H."/>
            <person name="Rouhier N."/>
            <person name="Sakthikumar S."/>
            <person name="Salamov A.A."/>
            <person name="Schmutz J."/>
            <person name="Selles B."/>
            <person name="Shapiro H."/>
            <person name="Tanguay P."/>
            <person name="Tuskan G.A."/>
            <person name="Henrissat B."/>
            <person name="Van de Peer Y."/>
            <person name="Rouze P."/>
            <person name="Ellis J.G."/>
            <person name="Dodds P.N."/>
            <person name="Schein J.E."/>
            <person name="Zhong S."/>
            <person name="Hamelin R.C."/>
            <person name="Grigoriev I.V."/>
            <person name="Szabo L.J."/>
            <person name="Martin F."/>
        </authorList>
    </citation>
    <scope>NUCLEOTIDE SEQUENCE [LARGE SCALE GENOMIC DNA]</scope>
    <source>
        <strain evidence="3">98AG31 / pathotype 3-4-7</strain>
    </source>
</reference>